<sequence length="261" mass="29937">MRSWRRRWGKLRDDFQNLSRGLKQMCCYCEQFCSEWDIKGIMPVLTRGDSHMIVMPTTYSPMTVARSFRVVEEIELSGRLLQVIYDNQTPRAAIIEADIEVFAGVPRHRVLAALDLQCKKEFGSDIIAVERWWEDSDLAQVEGICVSPGERDKGLATRLYEALILQCGITLISDFDQYDGGKMLWQKIARESDQISVFVLDTEQGAFWPYDGTKVIYDGGCIPEERIWSISPDQKCHGIVLVAENKQRANQLMEESAPYRI</sequence>
<protein>
    <recommendedName>
        <fullName evidence="3">N-acetyltransferase</fullName>
    </recommendedName>
</protein>
<dbReference type="EMBL" id="AXUT01000034">
    <property type="protein sequence ID" value="ESU81849.1"/>
    <property type="molecule type" value="Genomic_DNA"/>
</dbReference>
<accession>A0A090NN02</accession>
<proteinExistence type="predicted"/>
<organism evidence="1 2">
    <name type="scientific">Shigella dysenteriae WRSd3</name>
    <dbReference type="NCBI Taxonomy" id="1401327"/>
    <lineage>
        <taxon>Bacteria</taxon>
        <taxon>Pseudomonadati</taxon>
        <taxon>Pseudomonadota</taxon>
        <taxon>Gammaproteobacteria</taxon>
        <taxon>Enterobacterales</taxon>
        <taxon>Enterobacteriaceae</taxon>
        <taxon>Shigella</taxon>
    </lineage>
</organism>
<dbReference type="AlphaFoldDB" id="A0A090NN02"/>
<dbReference type="InterPro" id="IPR016181">
    <property type="entry name" value="Acyl_CoA_acyltransferase"/>
</dbReference>
<name>A0A090NN02_SHIDY</name>
<evidence type="ECO:0000313" key="2">
    <source>
        <dbReference type="Proteomes" id="UP000017944"/>
    </source>
</evidence>
<comment type="caution">
    <text evidence="1">The sequence shown here is derived from an EMBL/GenBank/DDBJ whole genome shotgun (WGS) entry which is preliminary data.</text>
</comment>
<dbReference type="Proteomes" id="UP000017944">
    <property type="component" value="Unassembled WGS sequence"/>
</dbReference>
<dbReference type="SUPFAM" id="SSF55729">
    <property type="entry name" value="Acyl-CoA N-acyltransferases (Nat)"/>
    <property type="match status" value="1"/>
</dbReference>
<evidence type="ECO:0008006" key="3">
    <source>
        <dbReference type="Google" id="ProtNLM"/>
    </source>
</evidence>
<dbReference type="PATRIC" id="fig|1401327.3.peg.432"/>
<reference evidence="1 2" key="1">
    <citation type="submission" date="2013-10" db="EMBL/GenBank/DDBJ databases">
        <title>Draft genomes and the virulence plasmids of Sd1617 vaccine constructs: WRSd3 and WRSd5.</title>
        <authorList>
            <person name="Aksomboon Vongsawan A."/>
            <person name="Venkatesan M.M."/>
            <person name="Vaisvil B."/>
            <person name="Emel G."/>
            <person name="Kepatral V."/>
            <person name="Sethabutr O."/>
            <person name="Serichantalergs O."/>
            <person name="Mason C."/>
        </authorList>
    </citation>
    <scope>NUCLEOTIDE SEQUENCE [LARGE SCALE GENOMIC DNA]</scope>
    <source>
        <strain evidence="1 2">WRSd3</strain>
    </source>
</reference>
<gene>
    <name evidence="1" type="ORF">WRSd3_00473</name>
</gene>
<evidence type="ECO:0000313" key="1">
    <source>
        <dbReference type="EMBL" id="ESU81849.1"/>
    </source>
</evidence>
<dbReference type="CDD" id="cd04301">
    <property type="entry name" value="NAT_SF"/>
    <property type="match status" value="1"/>
</dbReference>